<evidence type="ECO:0000313" key="1">
    <source>
        <dbReference type="EMBL" id="VDP83957.1"/>
    </source>
</evidence>
<dbReference type="AlphaFoldDB" id="A0A183Q351"/>
<sequence length="44" mass="5372">MKFMITILINSFKVKQVILRRLFGRIHQKQDLAFNIQMMDIMFL</sequence>
<proteinExistence type="predicted"/>
<dbReference type="EMBL" id="UZAL01046075">
    <property type="protein sequence ID" value="VDP83957.1"/>
    <property type="molecule type" value="Genomic_DNA"/>
</dbReference>
<gene>
    <name evidence="1" type="ORF">SMTD_LOCUS21037</name>
</gene>
<name>A0A183Q351_9TREM</name>
<dbReference type="Proteomes" id="UP000269396">
    <property type="component" value="Unassembled WGS sequence"/>
</dbReference>
<keyword evidence="2" id="KW-1185">Reference proteome</keyword>
<accession>A0A183Q351</accession>
<organism evidence="1 2">
    <name type="scientific">Schistosoma mattheei</name>
    <dbReference type="NCBI Taxonomy" id="31246"/>
    <lineage>
        <taxon>Eukaryota</taxon>
        <taxon>Metazoa</taxon>
        <taxon>Spiralia</taxon>
        <taxon>Lophotrochozoa</taxon>
        <taxon>Platyhelminthes</taxon>
        <taxon>Trematoda</taxon>
        <taxon>Digenea</taxon>
        <taxon>Strigeidida</taxon>
        <taxon>Schistosomatoidea</taxon>
        <taxon>Schistosomatidae</taxon>
        <taxon>Schistosoma</taxon>
    </lineage>
</organism>
<protein>
    <submittedName>
        <fullName evidence="1">Uncharacterized protein</fullName>
    </submittedName>
</protein>
<reference evidence="1 2" key="1">
    <citation type="submission" date="2018-11" db="EMBL/GenBank/DDBJ databases">
        <authorList>
            <consortium name="Pathogen Informatics"/>
        </authorList>
    </citation>
    <scope>NUCLEOTIDE SEQUENCE [LARGE SCALE GENOMIC DNA]</scope>
    <source>
        <strain>Denwood</strain>
        <strain evidence="2">Zambia</strain>
    </source>
</reference>
<evidence type="ECO:0000313" key="2">
    <source>
        <dbReference type="Proteomes" id="UP000269396"/>
    </source>
</evidence>